<keyword evidence="3" id="KW-1185">Reference proteome</keyword>
<dbReference type="EMBL" id="JAKOGI010000061">
    <property type="protein sequence ID" value="KAJ8446041.1"/>
    <property type="molecule type" value="Genomic_DNA"/>
</dbReference>
<dbReference type="OrthoDB" id="1741980at2759"/>
<feature type="domain" description="Neprosin PEP catalytic" evidence="1">
    <location>
        <begin position="50"/>
        <end position="292"/>
    </location>
</feature>
<reference evidence="2" key="1">
    <citation type="submission" date="2022-04" db="EMBL/GenBank/DDBJ databases">
        <title>Carnegiea gigantea Genome sequencing and assembly v2.</title>
        <authorList>
            <person name="Copetti D."/>
            <person name="Sanderson M.J."/>
            <person name="Burquez A."/>
            <person name="Wojciechowski M.F."/>
        </authorList>
    </citation>
    <scope>NUCLEOTIDE SEQUENCE</scope>
    <source>
        <strain evidence="2">SGP5-SGP5p</strain>
        <tissue evidence="2">Aerial part</tissue>
    </source>
</reference>
<dbReference type="AlphaFoldDB" id="A0A9Q1QLK0"/>
<gene>
    <name evidence="2" type="ORF">Cgig2_017543</name>
</gene>
<evidence type="ECO:0000259" key="1">
    <source>
        <dbReference type="PROSITE" id="PS52045"/>
    </source>
</evidence>
<dbReference type="PANTHER" id="PTHR31589">
    <property type="entry name" value="PROTEIN, PUTATIVE (DUF239)-RELATED-RELATED"/>
    <property type="match status" value="1"/>
</dbReference>
<proteinExistence type="predicted"/>
<dbReference type="InterPro" id="IPR053168">
    <property type="entry name" value="Glutamic_endopeptidase"/>
</dbReference>
<dbReference type="PANTHER" id="PTHR31589:SF110">
    <property type="entry name" value="PROTEIN, PUTATIVE (DUF239)-RELATED"/>
    <property type="match status" value="1"/>
</dbReference>
<evidence type="ECO:0000313" key="2">
    <source>
        <dbReference type="EMBL" id="KAJ8446041.1"/>
    </source>
</evidence>
<accession>A0A9Q1QLK0</accession>
<name>A0A9Q1QLK0_9CARY</name>
<dbReference type="Proteomes" id="UP001153076">
    <property type="component" value="Unassembled WGS sequence"/>
</dbReference>
<comment type="caution">
    <text evidence="2">The sequence shown here is derived from an EMBL/GenBank/DDBJ whole genome shotgun (WGS) entry which is preliminary data.</text>
</comment>
<evidence type="ECO:0000313" key="3">
    <source>
        <dbReference type="Proteomes" id="UP001153076"/>
    </source>
</evidence>
<dbReference type="Pfam" id="PF03080">
    <property type="entry name" value="Neprosin"/>
    <property type="match status" value="1"/>
</dbReference>
<sequence length="293" mass="32923">MCECDIIFWKQFSGIILKGAFHQVHANIRIDKPEVGDHHRSGAYISIESGVDDIYNKIQVGWIVMPGWYHHICSTSTIWVRIWMEELFITSYLGLKGGGLRLESAWFSPPPWMVSPEIEGDNNTECFYHHHCPGFMATNTSPLTLGSKLNPSKVGHDPINVLQLTLTQDNSSGVWYFHGGPYLPTLGYWKRDYFASLTGVAGAVVARFGGEVFTPEDSKSSPPMGTGQFKYPNYYRTCYFDDIKVNSKDPVQDDLQVVETRCYLVSEVPGEVPNGFGFFFGGKGGQDMEQCVY</sequence>
<dbReference type="PROSITE" id="PS52045">
    <property type="entry name" value="NEPROSIN_PEP_CD"/>
    <property type="match status" value="1"/>
</dbReference>
<dbReference type="InterPro" id="IPR004314">
    <property type="entry name" value="Neprosin"/>
</dbReference>
<protein>
    <recommendedName>
        <fullName evidence="1">Neprosin PEP catalytic domain-containing protein</fullName>
    </recommendedName>
</protein>
<organism evidence="2 3">
    <name type="scientific">Carnegiea gigantea</name>
    <dbReference type="NCBI Taxonomy" id="171969"/>
    <lineage>
        <taxon>Eukaryota</taxon>
        <taxon>Viridiplantae</taxon>
        <taxon>Streptophyta</taxon>
        <taxon>Embryophyta</taxon>
        <taxon>Tracheophyta</taxon>
        <taxon>Spermatophyta</taxon>
        <taxon>Magnoliopsida</taxon>
        <taxon>eudicotyledons</taxon>
        <taxon>Gunneridae</taxon>
        <taxon>Pentapetalae</taxon>
        <taxon>Caryophyllales</taxon>
        <taxon>Cactineae</taxon>
        <taxon>Cactaceae</taxon>
        <taxon>Cactoideae</taxon>
        <taxon>Echinocereeae</taxon>
        <taxon>Carnegiea</taxon>
    </lineage>
</organism>